<feature type="non-terminal residue" evidence="1">
    <location>
        <position position="1"/>
    </location>
</feature>
<name>A0A9P1DG90_9DINO</name>
<dbReference type="OrthoDB" id="10600307at2759"/>
<reference evidence="1" key="1">
    <citation type="submission" date="2022-10" db="EMBL/GenBank/DDBJ databases">
        <authorList>
            <person name="Chen Y."/>
            <person name="Dougan E. K."/>
            <person name="Chan C."/>
            <person name="Rhodes N."/>
            <person name="Thang M."/>
        </authorList>
    </citation>
    <scope>NUCLEOTIDE SEQUENCE</scope>
</reference>
<comment type="caution">
    <text evidence="1">The sequence shown here is derived from an EMBL/GenBank/DDBJ whole genome shotgun (WGS) entry which is preliminary data.</text>
</comment>
<dbReference type="AlphaFoldDB" id="A0A9P1DG90"/>
<evidence type="ECO:0000313" key="2">
    <source>
        <dbReference type="EMBL" id="CAL1162923.1"/>
    </source>
</evidence>
<evidence type="ECO:0000313" key="1">
    <source>
        <dbReference type="EMBL" id="CAI4009548.1"/>
    </source>
</evidence>
<evidence type="ECO:0000313" key="4">
    <source>
        <dbReference type="Proteomes" id="UP001152797"/>
    </source>
</evidence>
<accession>A0A9P1DG90</accession>
<gene>
    <name evidence="1" type="ORF">C1SCF055_LOCUS34900</name>
</gene>
<dbReference type="EMBL" id="CAMXCT010004557">
    <property type="protein sequence ID" value="CAI4009548.1"/>
    <property type="molecule type" value="Genomic_DNA"/>
</dbReference>
<keyword evidence="4" id="KW-1185">Reference proteome</keyword>
<protein>
    <submittedName>
        <fullName evidence="3">Ankyrin repeat domain-containing protein 17</fullName>
    </submittedName>
</protein>
<evidence type="ECO:0000313" key="3">
    <source>
        <dbReference type="EMBL" id="CAL4796860.1"/>
    </source>
</evidence>
<organism evidence="1">
    <name type="scientific">Cladocopium goreaui</name>
    <dbReference type="NCBI Taxonomy" id="2562237"/>
    <lineage>
        <taxon>Eukaryota</taxon>
        <taxon>Sar</taxon>
        <taxon>Alveolata</taxon>
        <taxon>Dinophyceae</taxon>
        <taxon>Suessiales</taxon>
        <taxon>Symbiodiniaceae</taxon>
        <taxon>Cladocopium</taxon>
    </lineage>
</organism>
<dbReference type="EMBL" id="CAMXCT030004557">
    <property type="protein sequence ID" value="CAL4796860.1"/>
    <property type="molecule type" value="Genomic_DNA"/>
</dbReference>
<dbReference type="EMBL" id="CAMXCT020004557">
    <property type="protein sequence ID" value="CAL1162923.1"/>
    <property type="molecule type" value="Genomic_DNA"/>
</dbReference>
<proteinExistence type="predicted"/>
<reference evidence="2" key="2">
    <citation type="submission" date="2024-04" db="EMBL/GenBank/DDBJ databases">
        <authorList>
            <person name="Chen Y."/>
            <person name="Shah S."/>
            <person name="Dougan E. K."/>
            <person name="Thang M."/>
            <person name="Chan C."/>
        </authorList>
    </citation>
    <scope>NUCLEOTIDE SEQUENCE [LARGE SCALE GENOMIC DNA]</scope>
</reference>
<dbReference type="Proteomes" id="UP001152797">
    <property type="component" value="Unassembled WGS sequence"/>
</dbReference>
<sequence length="652" mass="72222">MEGYPVPMSLRQAQCIATAQWVELEDISRWLDVPQSVAYLFQRKMFESELASTNSKPDARISAAQASRRVSKLVESSSMPGNVGFDNLQGRLVGRDEDALRAFRSAEALVDDVLRLPLLQLVPEDLQKSGTMEKAPPPDMTKSAMSFASLAEDEGKTEAIYRETALSHQKLLHRFGEESQRLCYERFLHDPKWLVDANHPEGNTTTQQLQLLQVDYSPLLFGLPLLEELLDMLVAPGLDPWQKAFGCSFATELCNRLLPLLTALGGKGPEISTTEDAQSTIGIDVRYAEGHRLAQRGEDGFCFGSCGKSSDGSLQFRRGRLTPEVLEKVLVGWPCPISGVTAAMVQEQRLGAGQLPHREDDLQKDVELLEVVRTARKANLWRKSAAGLYELERVQMPQANEVEKKKSIIRSMTLNSRQVAHKLLHRSVTPREAAKVKTLEVASLNDGQELQFLGRRIGLAAYVDSSVPRCPAKHGACTLALVKDIYGSFPCSLCKQVVSAVSTDAALPDPYFAYCQRCWDRTSRRFVVCSKCLREHVTMCQRGPSHQLQLLDVSPYVGIPSCSRCGKKITWPWQMNVGDGESPLEPQWFHCATCGSQRDLCLGCAPRYCPQRHRMECLSPLKGGFTCKSCGKGAGAGGGILQLYHCCICQEA</sequence>